<feature type="region of interest" description="Disordered" evidence="1">
    <location>
        <begin position="17"/>
        <end position="46"/>
    </location>
</feature>
<organism evidence="2 3">
    <name type="scientific">Rhodococcus opacus (strain B4)</name>
    <dbReference type="NCBI Taxonomy" id="632772"/>
    <lineage>
        <taxon>Bacteria</taxon>
        <taxon>Bacillati</taxon>
        <taxon>Actinomycetota</taxon>
        <taxon>Actinomycetes</taxon>
        <taxon>Mycobacteriales</taxon>
        <taxon>Nocardiaceae</taxon>
        <taxon>Rhodococcus</taxon>
    </lineage>
</organism>
<dbReference type="HOGENOM" id="CLU_1585239_0_0_11"/>
<dbReference type="InterPro" id="IPR023393">
    <property type="entry name" value="START-like_dom_sf"/>
</dbReference>
<dbReference type="Gene3D" id="3.30.530.20">
    <property type="match status" value="1"/>
</dbReference>
<dbReference type="AlphaFoldDB" id="C1B345"/>
<dbReference type="InterPro" id="IPR019587">
    <property type="entry name" value="Polyketide_cyclase/dehydratase"/>
</dbReference>
<proteinExistence type="predicted"/>
<dbReference type="KEGG" id="rop:ROP_67150"/>
<dbReference type="PATRIC" id="fig|632772.20.peg.7001"/>
<dbReference type="Proteomes" id="UP000002212">
    <property type="component" value="Chromosome"/>
</dbReference>
<evidence type="ECO:0000256" key="1">
    <source>
        <dbReference type="SAM" id="MobiDB-lite"/>
    </source>
</evidence>
<dbReference type="CDD" id="cd07812">
    <property type="entry name" value="SRPBCC"/>
    <property type="match status" value="1"/>
</dbReference>
<feature type="compositionally biased region" description="Polar residues" evidence="1">
    <location>
        <begin position="33"/>
        <end position="44"/>
    </location>
</feature>
<protein>
    <recommendedName>
        <fullName evidence="4">Polyketide cyclase/dehydrase/lipid transport protein</fullName>
    </recommendedName>
</protein>
<evidence type="ECO:0000313" key="3">
    <source>
        <dbReference type="Proteomes" id="UP000002212"/>
    </source>
</evidence>
<accession>C1B345</accession>
<dbReference type="SUPFAM" id="SSF55961">
    <property type="entry name" value="Bet v1-like"/>
    <property type="match status" value="1"/>
</dbReference>
<reference evidence="2 3" key="1">
    <citation type="submission" date="2009-03" db="EMBL/GenBank/DDBJ databases">
        <title>Comparison of the complete genome sequences of Rhodococcus erythropolis PR4 and Rhodococcus opacus B4.</title>
        <authorList>
            <person name="Takarada H."/>
            <person name="Sekine M."/>
            <person name="Hosoyama A."/>
            <person name="Yamada R."/>
            <person name="Fujisawa T."/>
            <person name="Omata S."/>
            <person name="Shimizu A."/>
            <person name="Tsukatani N."/>
            <person name="Tanikawa S."/>
            <person name="Fujita N."/>
            <person name="Harayama S."/>
        </authorList>
    </citation>
    <scope>NUCLEOTIDE SEQUENCE [LARGE SCALE GENOMIC DNA]</scope>
    <source>
        <strain evidence="2 3">B4</strain>
    </source>
</reference>
<gene>
    <name evidence="2" type="ordered locus">ROP_67150</name>
</gene>
<dbReference type="EMBL" id="AP011115">
    <property type="protein sequence ID" value="BAH54962.1"/>
    <property type="molecule type" value="Genomic_DNA"/>
</dbReference>
<name>C1B345_RHOOB</name>
<dbReference type="Pfam" id="PF10604">
    <property type="entry name" value="Polyketide_cyc2"/>
    <property type="match status" value="1"/>
</dbReference>
<evidence type="ECO:0008006" key="4">
    <source>
        <dbReference type="Google" id="ProtNLM"/>
    </source>
</evidence>
<evidence type="ECO:0000313" key="2">
    <source>
        <dbReference type="EMBL" id="BAH54962.1"/>
    </source>
</evidence>
<sequence length="168" mass="17821">MASTASYTQLDTGQFTRCSRPTASAPSAGAETGYSSPVPQSFSADSDAPVDTVWALVARPSRWPEWAPHVRGAWGLGSPEIEAGRCGAARLLWIVPVPASISAKTPGRSWTWRVGPITLDHLVEPRGTGARITMTMSAPGPLDSVLGVTYGPVVRTLVRRLARVAAER</sequence>